<evidence type="ECO:0000256" key="1">
    <source>
        <dbReference type="ARBA" id="ARBA00022679"/>
    </source>
</evidence>
<dbReference type="InterPro" id="IPR001206">
    <property type="entry name" value="Diacylglycerol_kinase_cat_dom"/>
</dbReference>
<dbReference type="SUPFAM" id="SSF111331">
    <property type="entry name" value="NAD kinase/diacylglycerol kinase-like"/>
    <property type="match status" value="1"/>
</dbReference>
<evidence type="ECO:0000259" key="5">
    <source>
        <dbReference type="PROSITE" id="PS50146"/>
    </source>
</evidence>
<dbReference type="InterPro" id="IPR045540">
    <property type="entry name" value="YegS/DAGK_C"/>
</dbReference>
<keyword evidence="2" id="KW-0547">Nucleotide-binding</keyword>
<dbReference type="Gene3D" id="2.60.200.40">
    <property type="match status" value="1"/>
</dbReference>
<dbReference type="PROSITE" id="PS50146">
    <property type="entry name" value="DAGK"/>
    <property type="match status" value="1"/>
</dbReference>
<dbReference type="GO" id="GO:0046512">
    <property type="term" value="P:sphingosine biosynthetic process"/>
    <property type="evidence" value="ECO:0007669"/>
    <property type="project" value="TreeGrafter"/>
</dbReference>
<reference evidence="6" key="1">
    <citation type="journal article" date="2014" name="BMC Genomics">
        <title>Improving transcriptome construction in non-model organisms: integrating manual and automated gene definition in Emiliania huxleyi.</title>
        <authorList>
            <person name="Feldmesser E."/>
            <person name="Rosenwasser S."/>
            <person name="Vardi A."/>
            <person name="Ben-Dor S."/>
        </authorList>
    </citation>
    <scope>NUCLEOTIDE SEQUENCE</scope>
</reference>
<dbReference type="GO" id="GO:0005737">
    <property type="term" value="C:cytoplasm"/>
    <property type="evidence" value="ECO:0007669"/>
    <property type="project" value="TreeGrafter"/>
</dbReference>
<dbReference type="PANTHER" id="PTHR12358">
    <property type="entry name" value="SPHINGOSINE KINASE"/>
    <property type="match status" value="1"/>
</dbReference>
<dbReference type="InterPro" id="IPR017438">
    <property type="entry name" value="ATP-NAD_kinase_N"/>
</dbReference>
<keyword evidence="3 6" id="KW-0418">Kinase</keyword>
<accession>A0A068EYG3</accession>
<dbReference type="GO" id="GO:0005524">
    <property type="term" value="F:ATP binding"/>
    <property type="evidence" value="ECO:0007669"/>
    <property type="project" value="UniProtKB-KW"/>
</dbReference>
<evidence type="ECO:0000313" key="6">
    <source>
        <dbReference type="EMBL" id="AID57150.1"/>
    </source>
</evidence>
<sequence>MSAEELLLSNTALLSEETGGGRLNVSWQVVQYVPLTSTGRVQSVALADCVGASAERSELVLHCVTLHGGGCLGSPHREPSQARMPCRDGGQAERWAAAVWNIMHGVAPDAPPPRQKRWLVLINPVSGPGHARRVYARCRPLFEAHRVALTEVVTTHAGHVREIAAQIEPAEVDAVVCVGGDGVVHELVNGLFAREDADAAVSALSIGVLPGGSANSLCVSLLKAAGEPTGPVAAARLLCCGGRQRLDVMRVSQPAEGRLLHGFLSMEWAFAADLDLGSEHLRWMGETRFDVWALWLMLAQRQYAGGLRFKPKGSEAWRTLEAPFFSVWACNTRWLTTSAQLAPRALFDDGCVDLLVIRRVGRCEALSTFVDLTSGKHAEAPFLEYVKATEIELDPQPRTAEQPGMLAIDGELVPYASTHISVLPGKLHVLGAVKGGGGDACE</sequence>
<dbReference type="GO" id="GO:0016020">
    <property type="term" value="C:membrane"/>
    <property type="evidence" value="ECO:0007669"/>
    <property type="project" value="TreeGrafter"/>
</dbReference>
<dbReference type="EMBL" id="KJ868224">
    <property type="protein sequence ID" value="AID57150.1"/>
    <property type="molecule type" value="mRNA"/>
</dbReference>
<dbReference type="AlphaFoldDB" id="A0A068EYG3"/>
<evidence type="ECO:0000256" key="3">
    <source>
        <dbReference type="ARBA" id="ARBA00022777"/>
    </source>
</evidence>
<protein>
    <submittedName>
        <fullName evidence="6">Sphinganine kinase 1</fullName>
    </submittedName>
</protein>
<dbReference type="InterPro" id="IPR016064">
    <property type="entry name" value="NAD/diacylglycerol_kinase_sf"/>
</dbReference>
<dbReference type="Gene3D" id="3.40.50.10330">
    <property type="entry name" value="Probable inorganic polyphosphate/atp-NAD kinase, domain 1"/>
    <property type="match status" value="1"/>
</dbReference>
<dbReference type="Pfam" id="PF19279">
    <property type="entry name" value="YegS_C"/>
    <property type="match status" value="1"/>
</dbReference>
<evidence type="ECO:0000256" key="2">
    <source>
        <dbReference type="ARBA" id="ARBA00022741"/>
    </source>
</evidence>
<keyword evidence="4" id="KW-0067">ATP-binding</keyword>
<dbReference type="PANTHER" id="PTHR12358:SF31">
    <property type="entry name" value="ACYLGLYCEROL KINASE, MITOCHONDRIAL"/>
    <property type="match status" value="1"/>
</dbReference>
<dbReference type="SMART" id="SM00046">
    <property type="entry name" value="DAGKc"/>
    <property type="match status" value="1"/>
</dbReference>
<reference evidence="6" key="2">
    <citation type="journal article" date="2014" name="Plant Cell">
        <title>Rewiring Host Lipid Metabolism by Large Viruses Determines the Fate of Emiliania huxleyi, a Bloom-Forming Alga in the Ocean.</title>
        <authorList>
            <person name="Rosenwasser S."/>
            <person name="Mausz M.A."/>
            <person name="Schatz D."/>
            <person name="Sheyn U."/>
            <person name="Malitsky S."/>
            <person name="Aharoni A."/>
            <person name="Weinstock E."/>
            <person name="Tzfadia O."/>
            <person name="Ben-Dor S."/>
            <person name="Feldmesser E."/>
            <person name="Pohnert G."/>
            <person name="Vardi A."/>
        </authorList>
    </citation>
    <scope>NUCLEOTIDE SEQUENCE</scope>
</reference>
<evidence type="ECO:0000256" key="4">
    <source>
        <dbReference type="ARBA" id="ARBA00022840"/>
    </source>
</evidence>
<keyword evidence="1" id="KW-0808">Transferase</keyword>
<dbReference type="InterPro" id="IPR050187">
    <property type="entry name" value="Lipid_Phosphate_FormReg"/>
</dbReference>
<feature type="domain" description="DAGKc" evidence="5">
    <location>
        <begin position="113"/>
        <end position="255"/>
    </location>
</feature>
<organism evidence="6">
    <name type="scientific">Emiliania huxleyi</name>
    <name type="common">Coccolithophore</name>
    <name type="synonym">Pontosphaera huxleyi</name>
    <dbReference type="NCBI Taxonomy" id="2903"/>
    <lineage>
        <taxon>Eukaryota</taxon>
        <taxon>Haptista</taxon>
        <taxon>Haptophyta</taxon>
        <taxon>Prymnesiophyceae</taxon>
        <taxon>Isochrysidales</taxon>
        <taxon>Noelaerhabdaceae</taxon>
        <taxon>Emiliania</taxon>
    </lineage>
</organism>
<proteinExistence type="evidence at transcript level"/>
<dbReference type="GO" id="GO:0001727">
    <property type="term" value="F:lipid kinase activity"/>
    <property type="evidence" value="ECO:0007669"/>
    <property type="project" value="TreeGrafter"/>
</dbReference>
<name>A0A068EYG3_EMIHU</name>
<dbReference type="Pfam" id="PF00781">
    <property type="entry name" value="DAGK_cat"/>
    <property type="match status" value="1"/>
</dbReference>
<gene>
    <name evidence="6" type="primary">SphK1</name>
</gene>